<dbReference type="GO" id="GO:0015149">
    <property type="term" value="F:hexose transmembrane transporter activity"/>
    <property type="evidence" value="ECO:0007669"/>
    <property type="project" value="TreeGrafter"/>
</dbReference>
<evidence type="ECO:0000256" key="4">
    <source>
        <dbReference type="ARBA" id="ARBA00022989"/>
    </source>
</evidence>
<evidence type="ECO:0000256" key="5">
    <source>
        <dbReference type="ARBA" id="ARBA00023136"/>
    </source>
</evidence>
<feature type="transmembrane region" description="Helical" evidence="6">
    <location>
        <begin position="59"/>
        <end position="79"/>
    </location>
</feature>
<keyword evidence="8" id="KW-1185">Reference proteome</keyword>
<evidence type="ECO:0000259" key="7">
    <source>
        <dbReference type="PROSITE" id="PS50850"/>
    </source>
</evidence>
<feature type="transmembrane region" description="Helical" evidence="6">
    <location>
        <begin position="7"/>
        <end position="29"/>
    </location>
</feature>
<evidence type="ECO:0000256" key="3">
    <source>
        <dbReference type="ARBA" id="ARBA00022692"/>
    </source>
</evidence>
<dbReference type="Proteomes" id="UP000887566">
    <property type="component" value="Unplaced"/>
</dbReference>
<evidence type="ECO:0000256" key="1">
    <source>
        <dbReference type="ARBA" id="ARBA00004141"/>
    </source>
</evidence>
<dbReference type="SUPFAM" id="SSF103473">
    <property type="entry name" value="MFS general substrate transporter"/>
    <property type="match status" value="1"/>
</dbReference>
<keyword evidence="4 6" id="KW-1133">Transmembrane helix</keyword>
<name>A0A914VAU2_9BILA</name>
<evidence type="ECO:0000313" key="9">
    <source>
        <dbReference type="WBParaSite" id="PSAMB.scaffold17326size1147.g37229.t1"/>
    </source>
</evidence>
<proteinExistence type="predicted"/>
<dbReference type="Pfam" id="PF00083">
    <property type="entry name" value="Sugar_tr"/>
    <property type="match status" value="1"/>
</dbReference>
<feature type="transmembrane region" description="Helical" evidence="6">
    <location>
        <begin position="91"/>
        <end position="109"/>
    </location>
</feature>
<reference evidence="9" key="1">
    <citation type="submission" date="2022-11" db="UniProtKB">
        <authorList>
            <consortium name="WormBaseParasite"/>
        </authorList>
    </citation>
    <scope>IDENTIFICATION</scope>
</reference>
<dbReference type="InterPro" id="IPR005828">
    <property type="entry name" value="MFS_sugar_transport-like"/>
</dbReference>
<dbReference type="GO" id="GO:0016020">
    <property type="term" value="C:membrane"/>
    <property type="evidence" value="ECO:0007669"/>
    <property type="project" value="UniProtKB-SubCell"/>
</dbReference>
<dbReference type="InterPro" id="IPR036259">
    <property type="entry name" value="MFS_trans_sf"/>
</dbReference>
<dbReference type="PROSITE" id="PS50850">
    <property type="entry name" value="MFS"/>
    <property type="match status" value="1"/>
</dbReference>
<feature type="domain" description="Major facilitator superfamily (MFS) profile" evidence="7">
    <location>
        <begin position="11"/>
        <end position="136"/>
    </location>
</feature>
<dbReference type="InterPro" id="IPR020846">
    <property type="entry name" value="MFS_dom"/>
</dbReference>
<accession>A0A914VAU2</accession>
<keyword evidence="5 6" id="KW-0472">Membrane</keyword>
<sequence length="136" mass="14910">MVVPVRLAFVSLAVAFGGSFHFGYLTFLLNPSHPAFYSFVHQSFAAHYGRWLVEEEYRLLWSCLSAALPLGAIIGVLVVASLGDDLSRKRVMYMAVCLSVTGSMLSLLSQPCDSFELYILGRFTSGISCSLSIAFQ</sequence>
<comment type="subcellular location">
    <subcellularLocation>
        <location evidence="1">Membrane</location>
        <topology evidence="1">Multi-pass membrane protein</topology>
    </subcellularLocation>
</comment>
<dbReference type="WBParaSite" id="PSAMB.scaffold17326size1147.g37229.t1">
    <property type="protein sequence ID" value="PSAMB.scaffold17326size1147.g37229.t1"/>
    <property type="gene ID" value="PSAMB.scaffold17326size1147.g37229"/>
</dbReference>
<organism evidence="8 9">
    <name type="scientific">Plectus sambesii</name>
    <dbReference type="NCBI Taxonomy" id="2011161"/>
    <lineage>
        <taxon>Eukaryota</taxon>
        <taxon>Metazoa</taxon>
        <taxon>Ecdysozoa</taxon>
        <taxon>Nematoda</taxon>
        <taxon>Chromadorea</taxon>
        <taxon>Plectida</taxon>
        <taxon>Plectina</taxon>
        <taxon>Plectoidea</taxon>
        <taxon>Plectidae</taxon>
        <taxon>Plectus</taxon>
    </lineage>
</organism>
<evidence type="ECO:0000313" key="8">
    <source>
        <dbReference type="Proteomes" id="UP000887566"/>
    </source>
</evidence>
<evidence type="ECO:0000256" key="6">
    <source>
        <dbReference type="SAM" id="Phobius"/>
    </source>
</evidence>
<dbReference type="PANTHER" id="PTHR23503">
    <property type="entry name" value="SOLUTE CARRIER FAMILY 2"/>
    <property type="match status" value="1"/>
</dbReference>
<feature type="transmembrane region" description="Helical" evidence="6">
    <location>
        <begin position="115"/>
        <end position="135"/>
    </location>
</feature>
<dbReference type="Gene3D" id="1.20.1250.20">
    <property type="entry name" value="MFS general substrate transporter like domains"/>
    <property type="match status" value="1"/>
</dbReference>
<dbReference type="AlphaFoldDB" id="A0A914VAU2"/>
<dbReference type="InterPro" id="IPR045263">
    <property type="entry name" value="GLUT"/>
</dbReference>
<keyword evidence="2" id="KW-0813">Transport</keyword>
<dbReference type="PANTHER" id="PTHR23503:SF8">
    <property type="entry name" value="FACILITATED GLUCOSE TRANSPORTER PROTEIN 1"/>
    <property type="match status" value="1"/>
</dbReference>
<protein>
    <submittedName>
        <fullName evidence="9">Major facilitator superfamily (MFS) profile domain-containing protein</fullName>
    </submittedName>
</protein>
<evidence type="ECO:0000256" key="2">
    <source>
        <dbReference type="ARBA" id="ARBA00022448"/>
    </source>
</evidence>
<keyword evidence="3 6" id="KW-0812">Transmembrane</keyword>